<keyword evidence="10" id="KW-0436">Ligase</keyword>
<name>A0A3P3VL49_9GAMM</name>
<accession>A0A3P3VL49</accession>
<keyword evidence="4 7" id="KW-0067">ATP-binding</keyword>
<dbReference type="CDD" id="cd05401">
    <property type="entry name" value="NT_GlnE_GlnD_like"/>
    <property type="match status" value="2"/>
</dbReference>
<dbReference type="SUPFAM" id="SSF81593">
    <property type="entry name" value="Nucleotidyltransferase substrate binding subunit/domain"/>
    <property type="match status" value="2"/>
</dbReference>
<dbReference type="EC" id="2.7.7.42" evidence="7"/>
<comment type="function">
    <text evidence="7">Involved in the regulation of glutamine synthetase GlnA, a key enzyme in the process to assimilate ammonia. When cellular nitrogen levels are high, the C-terminal adenylyl transferase (AT) inactivates GlnA by covalent transfer of an adenylyl group from ATP to specific tyrosine residue of GlnA, thus reducing its activity. Conversely, when nitrogen levels are low, the N-terminal adenylyl removase (AR) activates GlnA by removing the adenylyl group by phosphorolysis, increasing its activity. The regulatory region of GlnE binds the signal transduction protein PII (GlnB) which indicates the nitrogen status of the cell.</text>
</comment>
<dbReference type="GO" id="GO:0000287">
    <property type="term" value="F:magnesium ion binding"/>
    <property type="evidence" value="ECO:0007669"/>
    <property type="project" value="UniProtKB-UniRule"/>
</dbReference>
<dbReference type="HAMAP" id="MF_00802">
    <property type="entry name" value="GlnE"/>
    <property type="match status" value="1"/>
</dbReference>
<keyword evidence="1 7" id="KW-0808">Transferase</keyword>
<dbReference type="SUPFAM" id="SSF81301">
    <property type="entry name" value="Nucleotidyltransferase"/>
    <property type="match status" value="2"/>
</dbReference>
<comment type="similarity">
    <text evidence="7">Belongs to the GlnE family.</text>
</comment>
<dbReference type="FunFam" id="3.30.460.10:FF:000009">
    <property type="entry name" value="Bifunctional glutamine synthetase adenylyltransferase/adenylyl-removing enzyme"/>
    <property type="match status" value="2"/>
</dbReference>
<keyword evidence="2 7" id="KW-0548">Nucleotidyltransferase</keyword>
<keyword evidence="6 7" id="KW-0511">Multifunctional enzyme</keyword>
<dbReference type="EMBL" id="QWEZ01000002">
    <property type="protein sequence ID" value="RRJ83472.1"/>
    <property type="molecule type" value="Genomic_DNA"/>
</dbReference>
<evidence type="ECO:0000259" key="9">
    <source>
        <dbReference type="Pfam" id="PF08335"/>
    </source>
</evidence>
<evidence type="ECO:0000313" key="10">
    <source>
        <dbReference type="EMBL" id="RRJ83472.1"/>
    </source>
</evidence>
<sequence length="969" mass="109551">MQESGAVDADGLARLQQYLLADTALQDQLVRCWGGSDYVAELCCRRPELLTELIASGDLQRPYQAEELRYKLDALLAEVETEDQLAFQLRRFRQREQVRIIWRDLNRQASMVQTTAELSAMADAAIDAAYQWLYGRCTQDWGVPMGAEADEAPWAQHLVVLGMGKLGACELNLSSDIDLIFSYPCQGETQGGRRSLSNQEFFIRLGQKLIKVLDAPTVEGFVFRVDMRLRPYGQSGALVLSFDAMEQYYQDQGRDWERYAMIKARVVAGDQQRGSELLAMLRPFVYRRYIDFSAVDALRDMKRMIQTEVKRKGMQENVKLGGGGIREVEFIGQAFQLIHGGRDRALQQRPIMGVLAVLQEKEYLPKAAVDQLVDAYVLLRNVEHALQAVDDKQTQKLPEAEVAQRRLAWVMGFEDWAAFKARLQACRDAVQCHFDGVIADPSEQSDEQLDDEGWALFWAGHLSEEDAQARFAEAGYAQPERCSKLVDSLRQGRALQSVQRKGRERIDLFMPMLLAHLAELDAPDEALHRLVPLVESVMRRTAYLVLLMENRSALTQLLTLCASSPWIAEQIARHPMLLDEFLDVDSLFAPPVRGQLADELRQQMMRIPDDDLEQQMEALRYFKTSHVLRVAAAEIAGTLPLMKVSDYLTWIAEVVVCEVVEIAWSNMVARHGTPCGADGEPAPRDFIVIGYGKLGGVELGYGSDLDLVFVHGVDGQRSTDGERSIDNQTFFMRLGQRIIHILNTQTASGQLYEVDMRLRPSGASGLLVNSLEAFERYQQQDAWTWEHQALCRARVIAGSDVLAGRFEQVRGRVLGRERDLDKLREEVVRMRQKMRDNLGTPETAAGTSESSWSADAQFHLKQDHGGIVDIEFMVQYGVLAWSHRHPELYRFSDNIRVLDALEATSLIPAEDADLLREAYKAYRSAAHRLALQNQKGVVGGDAFHTYRQGVCDLWRRLMLEANEQQSGPQ</sequence>
<keyword evidence="3 7" id="KW-0547">Nucleotide-binding</keyword>
<protein>
    <recommendedName>
        <fullName evidence="7">Bifunctional glutamine synthetase adenylyltransferase/adenylyl-removing enzyme</fullName>
    </recommendedName>
    <alternativeName>
        <fullName evidence="7">ATP:glutamine synthetase adenylyltransferase</fullName>
    </alternativeName>
    <alternativeName>
        <fullName evidence="7">ATase</fullName>
    </alternativeName>
    <domain>
        <recommendedName>
            <fullName evidence="7">Glutamine synthetase adenylyl-L-tyrosine phosphorylase</fullName>
            <ecNumber evidence="7">2.7.7.89</ecNumber>
        </recommendedName>
        <alternativeName>
            <fullName evidence="7">Adenylyl removase</fullName>
            <shortName evidence="7">AR</shortName>
            <shortName evidence="7">AT-N</shortName>
        </alternativeName>
    </domain>
    <domain>
        <recommendedName>
            <fullName evidence="7">Glutamine synthetase adenylyl transferase</fullName>
            <ecNumber evidence="7">2.7.7.42</ecNumber>
        </recommendedName>
        <alternativeName>
            <fullName evidence="7">Adenylyl transferase</fullName>
            <shortName evidence="7">AT</shortName>
            <shortName evidence="7">AT-C</shortName>
        </alternativeName>
    </domain>
</protein>
<organism evidence="10 11">
    <name type="scientific">Aestuariirhabdus litorea</name>
    <dbReference type="NCBI Taxonomy" id="2528527"/>
    <lineage>
        <taxon>Bacteria</taxon>
        <taxon>Pseudomonadati</taxon>
        <taxon>Pseudomonadota</taxon>
        <taxon>Gammaproteobacteria</taxon>
        <taxon>Oceanospirillales</taxon>
        <taxon>Aestuariirhabdaceae</taxon>
        <taxon>Aestuariirhabdus</taxon>
    </lineage>
</organism>
<comment type="catalytic activity">
    <reaction evidence="7">
        <text>[glutamine synthetase]-L-tyrosine + ATP = [glutamine synthetase]-O(4)-(5'-adenylyl)-L-tyrosine + diphosphate</text>
        <dbReference type="Rhea" id="RHEA:18589"/>
        <dbReference type="Rhea" id="RHEA-COMP:10660"/>
        <dbReference type="Rhea" id="RHEA-COMP:10661"/>
        <dbReference type="ChEBI" id="CHEBI:30616"/>
        <dbReference type="ChEBI" id="CHEBI:33019"/>
        <dbReference type="ChEBI" id="CHEBI:46858"/>
        <dbReference type="ChEBI" id="CHEBI:83624"/>
        <dbReference type="EC" id="2.7.7.42"/>
    </reaction>
</comment>
<dbReference type="GO" id="GO:0000820">
    <property type="term" value="P:regulation of glutamine family amino acid metabolic process"/>
    <property type="evidence" value="ECO:0007669"/>
    <property type="project" value="UniProtKB-UniRule"/>
</dbReference>
<dbReference type="Gene3D" id="1.20.120.1510">
    <property type="match status" value="1"/>
</dbReference>
<dbReference type="AlphaFoldDB" id="A0A3P3VL49"/>
<dbReference type="PANTHER" id="PTHR30621:SF0">
    <property type="entry name" value="BIFUNCTIONAL GLUTAMINE SYNTHETASE ADENYLYLTRANSFERASE_ADENYLYL-REMOVING ENZYME"/>
    <property type="match status" value="1"/>
</dbReference>
<feature type="region of interest" description="Adenylyl removase" evidence="7">
    <location>
        <begin position="1"/>
        <end position="442"/>
    </location>
</feature>
<dbReference type="GO" id="GO:0008882">
    <property type="term" value="F:[glutamate-ammonia-ligase] adenylyltransferase activity"/>
    <property type="evidence" value="ECO:0007669"/>
    <property type="project" value="UniProtKB-UniRule"/>
</dbReference>
<keyword evidence="5 7" id="KW-0460">Magnesium</keyword>
<evidence type="ECO:0000313" key="11">
    <source>
        <dbReference type="Proteomes" id="UP000280792"/>
    </source>
</evidence>
<dbReference type="Proteomes" id="UP000280792">
    <property type="component" value="Unassembled WGS sequence"/>
</dbReference>
<reference evidence="10 11" key="1">
    <citation type="submission" date="2018-08" db="EMBL/GenBank/DDBJ databases">
        <authorList>
            <person name="Khan S.A."/>
        </authorList>
    </citation>
    <scope>NUCLEOTIDE SEQUENCE [LARGE SCALE GENOMIC DNA]</scope>
    <source>
        <strain evidence="10 11">GTF-13</strain>
    </source>
</reference>
<feature type="domain" description="Glutamate-ammonia ligase adenylyltransferase repeated" evidence="8">
    <location>
        <begin position="28"/>
        <end position="278"/>
    </location>
</feature>
<comment type="cofactor">
    <cofactor evidence="7">
        <name>Mg(2+)</name>
        <dbReference type="ChEBI" id="CHEBI:18420"/>
    </cofactor>
</comment>
<dbReference type="Pfam" id="PF03710">
    <property type="entry name" value="GlnE"/>
    <property type="match status" value="2"/>
</dbReference>
<gene>
    <name evidence="7" type="primary">glnE</name>
    <name evidence="10" type="ORF">D0544_10785</name>
</gene>
<dbReference type="EC" id="2.7.7.89" evidence="7"/>
<evidence type="ECO:0000256" key="2">
    <source>
        <dbReference type="ARBA" id="ARBA00022695"/>
    </source>
</evidence>
<evidence type="ECO:0000256" key="1">
    <source>
        <dbReference type="ARBA" id="ARBA00022679"/>
    </source>
</evidence>
<comment type="catalytic activity">
    <reaction evidence="7">
        <text>[glutamine synthetase]-O(4)-(5'-adenylyl)-L-tyrosine + phosphate = [glutamine synthetase]-L-tyrosine + ADP</text>
        <dbReference type="Rhea" id="RHEA:43716"/>
        <dbReference type="Rhea" id="RHEA-COMP:10660"/>
        <dbReference type="Rhea" id="RHEA-COMP:10661"/>
        <dbReference type="ChEBI" id="CHEBI:43474"/>
        <dbReference type="ChEBI" id="CHEBI:46858"/>
        <dbReference type="ChEBI" id="CHEBI:83624"/>
        <dbReference type="ChEBI" id="CHEBI:456216"/>
        <dbReference type="EC" id="2.7.7.89"/>
    </reaction>
</comment>
<evidence type="ECO:0000256" key="7">
    <source>
        <dbReference type="HAMAP-Rule" id="MF_00802"/>
    </source>
</evidence>
<dbReference type="GO" id="GO:0047388">
    <property type="term" value="F:[glutamine synthetase]-adenylyl-L-tyrosine phosphorylase activity"/>
    <property type="evidence" value="ECO:0007669"/>
    <property type="project" value="UniProtKB-EC"/>
</dbReference>
<dbReference type="InterPro" id="IPR023057">
    <property type="entry name" value="GlnE"/>
</dbReference>
<feature type="region of interest" description="Adenylyl transferase" evidence="7">
    <location>
        <begin position="450"/>
        <end position="969"/>
    </location>
</feature>
<feature type="domain" description="PII-uridylyltransferase/Glutamine-synthetase adenylyltransferase" evidence="9">
    <location>
        <begin position="299"/>
        <end position="436"/>
    </location>
</feature>
<dbReference type="InterPro" id="IPR013546">
    <property type="entry name" value="PII_UdlTrfase/GS_AdlTrfase"/>
</dbReference>
<proteinExistence type="inferred from homology"/>
<evidence type="ECO:0000256" key="3">
    <source>
        <dbReference type="ARBA" id="ARBA00022741"/>
    </source>
</evidence>
<dbReference type="InterPro" id="IPR005190">
    <property type="entry name" value="GlnE_rpt_dom"/>
</dbReference>
<dbReference type="PANTHER" id="PTHR30621">
    <property type="entry name" value="GLUTAMINE SYNTHETASE ADENYLYLTRANSFERASE"/>
    <property type="match status" value="1"/>
</dbReference>
<evidence type="ECO:0000256" key="5">
    <source>
        <dbReference type="ARBA" id="ARBA00022842"/>
    </source>
</evidence>
<dbReference type="Gene3D" id="3.30.460.10">
    <property type="entry name" value="Beta Polymerase, domain 2"/>
    <property type="match status" value="2"/>
</dbReference>
<dbReference type="Pfam" id="PF08335">
    <property type="entry name" value="GlnD_UR_UTase"/>
    <property type="match status" value="2"/>
</dbReference>
<dbReference type="FunFam" id="1.20.120.330:FF:000005">
    <property type="entry name" value="Bifunctional glutamine synthetase adenylyltransferase/adenylyl-removing enzyme"/>
    <property type="match status" value="1"/>
</dbReference>
<dbReference type="GO" id="GO:0016874">
    <property type="term" value="F:ligase activity"/>
    <property type="evidence" value="ECO:0007669"/>
    <property type="project" value="UniProtKB-KW"/>
</dbReference>
<evidence type="ECO:0000259" key="8">
    <source>
        <dbReference type="Pfam" id="PF03710"/>
    </source>
</evidence>
<dbReference type="GO" id="GO:0005829">
    <property type="term" value="C:cytosol"/>
    <property type="evidence" value="ECO:0007669"/>
    <property type="project" value="TreeGrafter"/>
</dbReference>
<comment type="caution">
    <text evidence="10">The sequence shown here is derived from an EMBL/GenBank/DDBJ whole genome shotgun (WGS) entry which is preliminary data.</text>
</comment>
<reference evidence="10 11" key="2">
    <citation type="submission" date="2018-12" db="EMBL/GenBank/DDBJ databases">
        <title>Simiduia agarivorans gen. nov., sp. nov., a marine, agarolytic bacterium isolated from shallow coastal water from Keelung, Taiwan.</title>
        <authorList>
            <person name="Shieh W.Y."/>
        </authorList>
    </citation>
    <scope>NUCLEOTIDE SEQUENCE [LARGE SCALE GENOMIC DNA]</scope>
    <source>
        <strain evidence="10 11">GTF-13</strain>
    </source>
</reference>
<keyword evidence="11" id="KW-1185">Reference proteome</keyword>
<dbReference type="NCBIfam" id="NF008292">
    <property type="entry name" value="PRK11072.1"/>
    <property type="match status" value="1"/>
</dbReference>
<feature type="domain" description="Glutamate-ammonia ligase adenylyltransferase repeated" evidence="8">
    <location>
        <begin position="555"/>
        <end position="808"/>
    </location>
</feature>
<dbReference type="InterPro" id="IPR043519">
    <property type="entry name" value="NT_sf"/>
</dbReference>
<evidence type="ECO:0000256" key="6">
    <source>
        <dbReference type="ARBA" id="ARBA00023268"/>
    </source>
</evidence>
<evidence type="ECO:0000256" key="4">
    <source>
        <dbReference type="ARBA" id="ARBA00022840"/>
    </source>
</evidence>
<feature type="domain" description="PII-uridylyltransferase/Glutamine-synthetase adenylyltransferase" evidence="9">
    <location>
        <begin position="854"/>
        <end position="935"/>
    </location>
</feature>
<dbReference type="Gene3D" id="1.20.120.330">
    <property type="entry name" value="Nucleotidyltransferases domain 2"/>
    <property type="match status" value="2"/>
</dbReference>
<dbReference type="GO" id="GO:0005524">
    <property type="term" value="F:ATP binding"/>
    <property type="evidence" value="ECO:0007669"/>
    <property type="project" value="UniProtKB-UniRule"/>
</dbReference>